<dbReference type="Proteomes" id="UP000054270">
    <property type="component" value="Unassembled WGS sequence"/>
</dbReference>
<proteinExistence type="predicted"/>
<dbReference type="InterPro" id="IPR036259">
    <property type="entry name" value="MFS_trans_sf"/>
</dbReference>
<dbReference type="OrthoDB" id="440553at2759"/>
<dbReference type="Pfam" id="PF07690">
    <property type="entry name" value="MFS_1"/>
    <property type="match status" value="1"/>
</dbReference>
<feature type="transmembrane region" description="Helical" evidence="6">
    <location>
        <begin position="320"/>
        <end position="341"/>
    </location>
</feature>
<dbReference type="GO" id="GO:0005886">
    <property type="term" value="C:plasma membrane"/>
    <property type="evidence" value="ECO:0007669"/>
    <property type="project" value="TreeGrafter"/>
</dbReference>
<feature type="transmembrane region" description="Helical" evidence="6">
    <location>
        <begin position="488"/>
        <end position="509"/>
    </location>
</feature>
<keyword evidence="3 6" id="KW-0812">Transmembrane</keyword>
<keyword evidence="5 6" id="KW-0472">Membrane</keyword>
<evidence type="ECO:0000256" key="1">
    <source>
        <dbReference type="ARBA" id="ARBA00004141"/>
    </source>
</evidence>
<dbReference type="Gene3D" id="1.20.1720.10">
    <property type="entry name" value="Multidrug resistance protein D"/>
    <property type="match status" value="1"/>
</dbReference>
<feature type="transmembrane region" description="Helical" evidence="6">
    <location>
        <begin position="176"/>
        <end position="200"/>
    </location>
</feature>
<feature type="transmembrane region" description="Helical" evidence="6">
    <location>
        <begin position="48"/>
        <end position="69"/>
    </location>
</feature>
<dbReference type="SUPFAM" id="SSF103473">
    <property type="entry name" value="MFS general substrate transporter"/>
    <property type="match status" value="1"/>
</dbReference>
<feature type="transmembrane region" description="Helical" evidence="6">
    <location>
        <begin position="375"/>
        <end position="391"/>
    </location>
</feature>
<feature type="transmembrane region" description="Helical" evidence="6">
    <location>
        <begin position="464"/>
        <end position="482"/>
    </location>
</feature>
<dbReference type="PANTHER" id="PTHR23502">
    <property type="entry name" value="MAJOR FACILITATOR SUPERFAMILY"/>
    <property type="match status" value="1"/>
</dbReference>
<dbReference type="OMA" id="MCGFWSS"/>
<dbReference type="PANTHER" id="PTHR23502:SF51">
    <property type="entry name" value="QUINIDINE RESISTANCE PROTEIN 1-RELATED"/>
    <property type="match status" value="1"/>
</dbReference>
<evidence type="ECO:0000313" key="8">
    <source>
        <dbReference type="EMBL" id="KJA29580.1"/>
    </source>
</evidence>
<gene>
    <name evidence="8" type="ORF">HYPSUDRAFT_174289</name>
</gene>
<feature type="transmembrane region" description="Helical" evidence="6">
    <location>
        <begin position="427"/>
        <end position="452"/>
    </location>
</feature>
<feature type="transmembrane region" description="Helical" evidence="6">
    <location>
        <begin position="284"/>
        <end position="308"/>
    </location>
</feature>
<evidence type="ECO:0000256" key="5">
    <source>
        <dbReference type="ARBA" id="ARBA00023136"/>
    </source>
</evidence>
<keyword evidence="4 6" id="KW-1133">Transmembrane helix</keyword>
<accession>A0A0D2QD85</accession>
<feature type="domain" description="Major facilitator superfamily (MFS) profile" evidence="7">
    <location>
        <begin position="50"/>
        <end position="513"/>
    </location>
</feature>
<dbReference type="PROSITE" id="PS50850">
    <property type="entry name" value="MFS"/>
    <property type="match status" value="1"/>
</dbReference>
<evidence type="ECO:0000313" key="9">
    <source>
        <dbReference type="Proteomes" id="UP000054270"/>
    </source>
</evidence>
<feature type="transmembrane region" description="Helical" evidence="6">
    <location>
        <begin position="206"/>
        <end position="225"/>
    </location>
</feature>
<dbReference type="EMBL" id="KN817518">
    <property type="protein sequence ID" value="KJA29580.1"/>
    <property type="molecule type" value="Genomic_DNA"/>
</dbReference>
<evidence type="ECO:0000256" key="4">
    <source>
        <dbReference type="ARBA" id="ARBA00022989"/>
    </source>
</evidence>
<dbReference type="STRING" id="945553.A0A0D2QD85"/>
<evidence type="ECO:0000256" key="2">
    <source>
        <dbReference type="ARBA" id="ARBA00022448"/>
    </source>
</evidence>
<dbReference type="InterPro" id="IPR020846">
    <property type="entry name" value="MFS_dom"/>
</dbReference>
<dbReference type="GO" id="GO:0022857">
    <property type="term" value="F:transmembrane transporter activity"/>
    <property type="evidence" value="ECO:0007669"/>
    <property type="project" value="InterPro"/>
</dbReference>
<dbReference type="AlphaFoldDB" id="A0A0D2QD85"/>
<keyword evidence="9" id="KW-1185">Reference proteome</keyword>
<evidence type="ECO:0000256" key="6">
    <source>
        <dbReference type="SAM" id="Phobius"/>
    </source>
</evidence>
<reference evidence="9" key="1">
    <citation type="submission" date="2014-04" db="EMBL/GenBank/DDBJ databases">
        <title>Evolutionary Origins and Diversification of the Mycorrhizal Mutualists.</title>
        <authorList>
            <consortium name="DOE Joint Genome Institute"/>
            <consortium name="Mycorrhizal Genomics Consortium"/>
            <person name="Kohler A."/>
            <person name="Kuo A."/>
            <person name="Nagy L.G."/>
            <person name="Floudas D."/>
            <person name="Copeland A."/>
            <person name="Barry K.W."/>
            <person name="Cichocki N."/>
            <person name="Veneault-Fourrey C."/>
            <person name="LaButti K."/>
            <person name="Lindquist E.A."/>
            <person name="Lipzen A."/>
            <person name="Lundell T."/>
            <person name="Morin E."/>
            <person name="Murat C."/>
            <person name="Riley R."/>
            <person name="Ohm R."/>
            <person name="Sun H."/>
            <person name="Tunlid A."/>
            <person name="Henrissat B."/>
            <person name="Grigoriev I.V."/>
            <person name="Hibbett D.S."/>
            <person name="Martin F."/>
        </authorList>
    </citation>
    <scope>NUCLEOTIDE SEQUENCE [LARGE SCALE GENOMIC DNA]</scope>
    <source>
        <strain evidence="9">FD-334 SS-4</strain>
    </source>
</reference>
<evidence type="ECO:0000256" key="3">
    <source>
        <dbReference type="ARBA" id="ARBA00022692"/>
    </source>
</evidence>
<evidence type="ECO:0000259" key="7">
    <source>
        <dbReference type="PROSITE" id="PS50850"/>
    </source>
</evidence>
<keyword evidence="2" id="KW-0813">Transport</keyword>
<organism evidence="8 9">
    <name type="scientific">Hypholoma sublateritium (strain FD-334 SS-4)</name>
    <dbReference type="NCBI Taxonomy" id="945553"/>
    <lineage>
        <taxon>Eukaryota</taxon>
        <taxon>Fungi</taxon>
        <taxon>Dikarya</taxon>
        <taxon>Basidiomycota</taxon>
        <taxon>Agaricomycotina</taxon>
        <taxon>Agaricomycetes</taxon>
        <taxon>Agaricomycetidae</taxon>
        <taxon>Agaricales</taxon>
        <taxon>Agaricineae</taxon>
        <taxon>Strophariaceae</taxon>
        <taxon>Hypholoma</taxon>
    </lineage>
</organism>
<protein>
    <recommendedName>
        <fullName evidence="7">Major facilitator superfamily (MFS) profile domain-containing protein</fullName>
    </recommendedName>
</protein>
<sequence>MSVSEENEKQQLKDVESAKITDAPLTATPHASSNTEAEYDRFTKHEKWFIVSFTSFVGIFSPLTANIYLPALPALSVAFGKSTELINLTVTMYMVLQAIAPMLWGPVSDHLGRRPTSAACLLILSLSCVGLALVPTSDFWLLMLLRCLQAAGSASTIAIGAGVIGDISTRAERGGFFGLFILGPMVGPSLGPVIGGALAGHLGWRALFWFLVIAASICFVIIILFQPETLKSISDRGLSNLYIIYRPVIPVIGRNAVPKPTSRPATVKVSRNPFGLFLNPDVDVLLLISAIGCAVYYGVTATLSTLFIKTYPFLTETTIGLCYLAMGGGMIAGGSITGRLLDIEYRRFKEKAQAKLSDQSETINLNREENFPLEKVSAVAISVVTCFYFYFQQARLRFVPIYIIIMTAAVAGYGWSIQRKVNIAVPLILQFIMGYTSIAMMNVASTLMIDLVPGQSSSVTACNNLIRCALSALLVSVIQLMLNALGIGWTYILLAGLLLLTIPMVYLAIRIGPIYRVKRQKRREAEMAQAAAMEVGGEKA</sequence>
<feature type="transmembrane region" description="Helical" evidence="6">
    <location>
        <begin position="116"/>
        <end position="134"/>
    </location>
</feature>
<feature type="transmembrane region" description="Helical" evidence="6">
    <location>
        <begin position="398"/>
        <end position="415"/>
    </location>
</feature>
<comment type="subcellular location">
    <subcellularLocation>
        <location evidence="1">Membrane</location>
        <topology evidence="1">Multi-pass membrane protein</topology>
    </subcellularLocation>
</comment>
<dbReference type="InterPro" id="IPR011701">
    <property type="entry name" value="MFS"/>
</dbReference>
<feature type="transmembrane region" description="Helical" evidence="6">
    <location>
        <begin position="85"/>
        <end position="104"/>
    </location>
</feature>
<name>A0A0D2QD85_HYPSF</name>